<protein>
    <submittedName>
        <fullName evidence="1">Uncharacterized protein</fullName>
    </submittedName>
</protein>
<accession>B0MKT1</accession>
<comment type="caution">
    <text evidence="1">The sequence shown here is derived from an EMBL/GenBank/DDBJ whole genome shotgun (WGS) entry which is preliminary data.</text>
</comment>
<dbReference type="Proteomes" id="UP000005326">
    <property type="component" value="Unassembled WGS sequence"/>
</dbReference>
<name>B0MKT1_9FIRM</name>
<dbReference type="EMBL" id="ABCA03000032">
    <property type="protein sequence ID" value="EDS01764.1"/>
    <property type="molecule type" value="Genomic_DNA"/>
</dbReference>
<evidence type="ECO:0000313" key="2">
    <source>
        <dbReference type="Proteomes" id="UP000005326"/>
    </source>
</evidence>
<sequence length="70" mass="7735">MNALLVSHYPSKSTITLASPRKRGGGTAVEFFRLAVQYSDSLTFMILKQFQAVTVGIEIDRSTTLKNSKL</sequence>
<reference evidence="1" key="2">
    <citation type="submission" date="2014-06" db="EMBL/GenBank/DDBJ databases">
        <title>Draft genome sequence of Eubacterium siraeum (DSM 15702).</title>
        <authorList>
            <person name="Sudarsanam P."/>
            <person name="Ley R."/>
            <person name="Guruge J."/>
            <person name="Turnbaugh P.J."/>
            <person name="Mahowald M."/>
            <person name="Liep D."/>
            <person name="Gordon J."/>
        </authorList>
    </citation>
    <scope>NUCLEOTIDE SEQUENCE</scope>
    <source>
        <strain evidence="1">DSM 15702</strain>
    </source>
</reference>
<dbReference type="AlphaFoldDB" id="B0MKT1"/>
<reference evidence="1" key="1">
    <citation type="submission" date="2007-10" db="EMBL/GenBank/DDBJ databases">
        <authorList>
            <person name="Fulton L."/>
            <person name="Clifton S."/>
            <person name="Fulton B."/>
            <person name="Xu J."/>
            <person name="Minx P."/>
            <person name="Pepin K.H."/>
            <person name="Johnson M."/>
            <person name="Thiruvilangam P."/>
            <person name="Bhonagiri V."/>
            <person name="Nash W.E."/>
            <person name="Mardis E.R."/>
            <person name="Wilson R.K."/>
        </authorList>
    </citation>
    <scope>NUCLEOTIDE SEQUENCE [LARGE SCALE GENOMIC DNA]</scope>
    <source>
        <strain evidence="1">DSM 15702</strain>
    </source>
</reference>
<proteinExistence type="predicted"/>
<organism evidence="1 2">
    <name type="scientific">[Eubacterium] siraeum DSM 15702</name>
    <dbReference type="NCBI Taxonomy" id="428128"/>
    <lineage>
        <taxon>Bacteria</taxon>
        <taxon>Bacillati</taxon>
        <taxon>Bacillota</taxon>
        <taxon>Clostridia</taxon>
        <taxon>Eubacteriales</taxon>
        <taxon>Oscillospiraceae</taxon>
        <taxon>Oscillospiraceae incertae sedis</taxon>
    </lineage>
</organism>
<gene>
    <name evidence="1" type="ORF">EUBSIR_00417</name>
</gene>
<evidence type="ECO:0000313" key="1">
    <source>
        <dbReference type="EMBL" id="EDS01764.1"/>
    </source>
</evidence>
<keyword evidence="2" id="KW-1185">Reference proteome</keyword>